<organism evidence="3 4">
    <name type="scientific">Ornithinimicrobium faecis</name>
    <dbReference type="NCBI Taxonomy" id="2934158"/>
    <lineage>
        <taxon>Bacteria</taxon>
        <taxon>Bacillati</taxon>
        <taxon>Actinomycetota</taxon>
        <taxon>Actinomycetes</taxon>
        <taxon>Micrococcales</taxon>
        <taxon>Ornithinimicrobiaceae</taxon>
        <taxon>Ornithinimicrobium</taxon>
    </lineage>
</organism>
<sequence length="466" mass="48887">MNGQQQGRGGRGEDPVEEFFAAHRAQVRDEPADDLTWHRIRETRQRARSGRRGAWTGALVAAAAALAIVVGPSLLPDADAPDVAGPATTSGDPTGSSETPTGPATGTPTDESVADPLVVTTDVPEGELPGDGRFTDVTTADPESTTDTGVRYAVVMHPCDSNGWCSVLATSADGGITWAPHADLEQLGMVHRVLFTDHERGWVWGDKADLRATTDGGRTWSAVDTGADYVADLAVQGDELLAVTGTYDECTEAPCELSSGSVLLTDPTDIGWTDDVVAALGPVDRATIIGTGDGRYVVAHGEGDRVTSVLRLQAGRLEPTAELSECAGGPVAITASADDPDHLWALCDDQRGLALQETDNGARTWSPANLTVPSFVLGEQPPLLASTGADQLLLIGEGNYAVTTDGAQTWSAEAFLPGADARPERLEVTMFGEVIAHPTQEQASADLAYWRSGDGGVTWETVDSHR</sequence>
<dbReference type="SUPFAM" id="SSF110296">
    <property type="entry name" value="Oligoxyloglucan reducing end-specific cellobiohydrolase"/>
    <property type="match status" value="1"/>
</dbReference>
<dbReference type="CDD" id="cd15482">
    <property type="entry name" value="Sialidase_non-viral"/>
    <property type="match status" value="1"/>
</dbReference>
<accession>A0ABY4YYB8</accession>
<name>A0ABY4YYB8_9MICO</name>
<dbReference type="InterPro" id="IPR015943">
    <property type="entry name" value="WD40/YVTN_repeat-like_dom_sf"/>
</dbReference>
<proteinExistence type="predicted"/>
<keyword evidence="2" id="KW-0472">Membrane</keyword>
<protein>
    <recommendedName>
        <fullName evidence="5">Photosynthesis system II assembly factor Ycf48/Hcf136-like domain-containing protein</fullName>
    </recommendedName>
</protein>
<feature type="region of interest" description="Disordered" evidence="1">
    <location>
        <begin position="80"/>
        <end position="145"/>
    </location>
</feature>
<dbReference type="Proteomes" id="UP001056455">
    <property type="component" value="Chromosome"/>
</dbReference>
<feature type="compositionally biased region" description="Low complexity" evidence="1">
    <location>
        <begin position="80"/>
        <end position="109"/>
    </location>
</feature>
<dbReference type="RefSeq" id="WP_252595285.1">
    <property type="nucleotide sequence ID" value="NZ_CP099489.1"/>
</dbReference>
<evidence type="ECO:0008006" key="5">
    <source>
        <dbReference type="Google" id="ProtNLM"/>
    </source>
</evidence>
<keyword evidence="2" id="KW-1133">Transmembrane helix</keyword>
<evidence type="ECO:0000313" key="4">
    <source>
        <dbReference type="Proteomes" id="UP001056455"/>
    </source>
</evidence>
<keyword evidence="4" id="KW-1185">Reference proteome</keyword>
<evidence type="ECO:0000313" key="3">
    <source>
        <dbReference type="EMBL" id="USQ81749.1"/>
    </source>
</evidence>
<reference evidence="3" key="1">
    <citation type="submission" date="2022-06" db="EMBL/GenBank/DDBJ databases">
        <title>Ornithinimicrobium HY1793.</title>
        <authorList>
            <person name="Huang Y."/>
        </authorList>
    </citation>
    <scope>NUCLEOTIDE SEQUENCE</scope>
    <source>
        <strain evidence="3">HY1793</strain>
    </source>
</reference>
<gene>
    <name evidence="3" type="ORF">NF556_08920</name>
</gene>
<evidence type="ECO:0000256" key="2">
    <source>
        <dbReference type="SAM" id="Phobius"/>
    </source>
</evidence>
<dbReference type="EMBL" id="CP099489">
    <property type="protein sequence ID" value="USQ81749.1"/>
    <property type="molecule type" value="Genomic_DNA"/>
</dbReference>
<feature type="compositionally biased region" description="Polar residues" evidence="1">
    <location>
        <begin position="136"/>
        <end position="145"/>
    </location>
</feature>
<evidence type="ECO:0000256" key="1">
    <source>
        <dbReference type="SAM" id="MobiDB-lite"/>
    </source>
</evidence>
<keyword evidence="2" id="KW-0812">Transmembrane</keyword>
<feature type="transmembrane region" description="Helical" evidence="2">
    <location>
        <begin position="54"/>
        <end position="75"/>
    </location>
</feature>
<dbReference type="Gene3D" id="2.130.10.10">
    <property type="entry name" value="YVTN repeat-like/Quinoprotein amine dehydrogenase"/>
    <property type="match status" value="1"/>
</dbReference>